<proteinExistence type="predicted"/>
<name>A0AC59ZN29_RANTA</name>
<gene>
    <name evidence="1" type="ORF">MRATA1EN22A_LOCUS20391</name>
</gene>
<dbReference type="Proteomes" id="UP001162501">
    <property type="component" value="Chromosome 31"/>
</dbReference>
<reference evidence="1" key="1">
    <citation type="submission" date="2023-05" db="EMBL/GenBank/DDBJ databases">
        <authorList>
            <consortium name="ELIXIR-Norway"/>
        </authorList>
    </citation>
    <scope>NUCLEOTIDE SEQUENCE</scope>
</reference>
<accession>A0AC59ZN29</accession>
<organism evidence="1 2">
    <name type="scientific">Rangifer tarandus platyrhynchus</name>
    <name type="common">Svalbard reindeer</name>
    <dbReference type="NCBI Taxonomy" id="3082113"/>
    <lineage>
        <taxon>Eukaryota</taxon>
        <taxon>Metazoa</taxon>
        <taxon>Chordata</taxon>
        <taxon>Craniata</taxon>
        <taxon>Vertebrata</taxon>
        <taxon>Euteleostomi</taxon>
        <taxon>Mammalia</taxon>
        <taxon>Eutheria</taxon>
        <taxon>Laurasiatheria</taxon>
        <taxon>Artiodactyla</taxon>
        <taxon>Ruminantia</taxon>
        <taxon>Pecora</taxon>
        <taxon>Cervidae</taxon>
        <taxon>Odocoileinae</taxon>
        <taxon>Rangifer</taxon>
    </lineage>
</organism>
<evidence type="ECO:0000313" key="1">
    <source>
        <dbReference type="EMBL" id="CAN0469222.1"/>
    </source>
</evidence>
<protein>
    <submittedName>
        <fullName evidence="1">Uncharacterized protein</fullName>
    </submittedName>
</protein>
<dbReference type="EMBL" id="OX596115">
    <property type="protein sequence ID" value="CAN0469222.1"/>
    <property type="molecule type" value="Genomic_DNA"/>
</dbReference>
<reference evidence="1" key="2">
    <citation type="submission" date="2025-03" db="EMBL/GenBank/DDBJ databases">
        <authorList>
            <consortium name="ELIXIR-Norway"/>
            <consortium name="Elixir Norway"/>
        </authorList>
    </citation>
    <scope>NUCLEOTIDE SEQUENCE</scope>
</reference>
<sequence length="133" mass="15081">MQVIRFLLHSLQSCPTLCNPMDWNLQAPLSMGFSRQEYWCGLPCPPPEDLPDSGIKLTPLMSPAFAGGFFITRTTWEVRELSGRMSISGERTEYKCPGLLGDRSRCLHPGWHSLLMYLFRVRGPKGVYIGNFI</sequence>
<evidence type="ECO:0000313" key="2">
    <source>
        <dbReference type="Proteomes" id="UP001162501"/>
    </source>
</evidence>